<keyword evidence="5" id="KW-1185">Reference proteome</keyword>
<accession>A0ABS8DD23</accession>
<reference evidence="4 5" key="1">
    <citation type="submission" date="2021-10" db="EMBL/GenBank/DDBJ databases">
        <title>Collection of gut derived symbiotic bacterial strains cultured from healthy donors.</title>
        <authorList>
            <person name="Lin H."/>
            <person name="Littmann E."/>
            <person name="Kohout C."/>
            <person name="Pamer E.G."/>
        </authorList>
    </citation>
    <scope>NUCLEOTIDE SEQUENCE [LARGE SCALE GENOMIC DNA]</scope>
    <source>
        <strain evidence="4 5">DFI.1.165</strain>
    </source>
</reference>
<dbReference type="Pfam" id="PF00149">
    <property type="entry name" value="Metallophos"/>
    <property type="match status" value="1"/>
</dbReference>
<gene>
    <name evidence="4" type="ORF">LIZ65_03225</name>
</gene>
<keyword evidence="2" id="KW-0378">Hydrolase</keyword>
<dbReference type="InterPro" id="IPR029052">
    <property type="entry name" value="Metallo-depent_PP-like"/>
</dbReference>
<evidence type="ECO:0000259" key="3">
    <source>
        <dbReference type="Pfam" id="PF00149"/>
    </source>
</evidence>
<feature type="domain" description="Calcineurin-like phosphoesterase" evidence="3">
    <location>
        <begin position="47"/>
        <end position="226"/>
    </location>
</feature>
<dbReference type="InterPro" id="IPR051158">
    <property type="entry name" value="Metallophosphoesterase_sf"/>
</dbReference>
<dbReference type="PANTHER" id="PTHR31302">
    <property type="entry name" value="TRANSMEMBRANE PROTEIN WITH METALLOPHOSPHOESTERASE DOMAIN-RELATED"/>
    <property type="match status" value="1"/>
</dbReference>
<evidence type="ECO:0000256" key="1">
    <source>
        <dbReference type="ARBA" id="ARBA00022723"/>
    </source>
</evidence>
<dbReference type="Proteomes" id="UP001299546">
    <property type="component" value="Unassembled WGS sequence"/>
</dbReference>
<evidence type="ECO:0000313" key="4">
    <source>
        <dbReference type="EMBL" id="MCB7386290.1"/>
    </source>
</evidence>
<keyword evidence="1" id="KW-0479">Metal-binding</keyword>
<comment type="caution">
    <text evidence="4">The sequence shown here is derived from an EMBL/GenBank/DDBJ whole genome shotgun (WGS) entry which is preliminary data.</text>
</comment>
<protein>
    <submittedName>
        <fullName evidence="4">Metallophosphoesterase</fullName>
    </submittedName>
</protein>
<dbReference type="SUPFAM" id="SSF56300">
    <property type="entry name" value="Metallo-dependent phosphatases"/>
    <property type="match status" value="1"/>
</dbReference>
<dbReference type="PANTHER" id="PTHR31302:SF31">
    <property type="entry name" value="PHOSPHODIESTERASE YAEI"/>
    <property type="match status" value="1"/>
</dbReference>
<sequence length="290" mass="33006">MIKYMLAALCAAVVLAVAEIVRELHGFKVRHYTVTSPKLKRDMRERRLLFLSDLHNHKYGEHNEKLLDAVRRQKPDLILITGDMLVSRQGSQWEVAAEFVKQLPSICPVYYANGNHEQRMRENPEKYGTAYFAYKRELEACGVQFLINEKAVLSWDGNSVVITGLEVPDSCYFRKKRTRLGLREMERRVGKADEGSYQILLVHQPDFMSVYKAWGGDLILSGHLHGGIIRVPGLGGVISPQMGLFPKYSGSLYREEDTRIVVSKGLGTHTVNIRLFNPAELIVLHVRGER</sequence>
<dbReference type="RefSeq" id="WP_066732600.1">
    <property type="nucleotide sequence ID" value="NZ_JAJCIQ010000001.1"/>
</dbReference>
<proteinExistence type="predicted"/>
<evidence type="ECO:0000256" key="2">
    <source>
        <dbReference type="ARBA" id="ARBA00022801"/>
    </source>
</evidence>
<dbReference type="EMBL" id="JAJCIS010000001">
    <property type="protein sequence ID" value="MCB7386290.1"/>
    <property type="molecule type" value="Genomic_DNA"/>
</dbReference>
<dbReference type="InterPro" id="IPR004843">
    <property type="entry name" value="Calcineurin-like_PHP"/>
</dbReference>
<evidence type="ECO:0000313" key="5">
    <source>
        <dbReference type="Proteomes" id="UP001299546"/>
    </source>
</evidence>
<name>A0ABS8DD23_9FIRM</name>
<organism evidence="4 5">
    <name type="scientific">Bariatricus massiliensis</name>
    <dbReference type="NCBI Taxonomy" id="1745713"/>
    <lineage>
        <taxon>Bacteria</taxon>
        <taxon>Bacillati</taxon>
        <taxon>Bacillota</taxon>
        <taxon>Clostridia</taxon>
        <taxon>Lachnospirales</taxon>
        <taxon>Lachnospiraceae</taxon>
        <taxon>Bariatricus</taxon>
    </lineage>
</organism>
<dbReference type="Gene3D" id="3.60.21.10">
    <property type="match status" value="1"/>
</dbReference>